<proteinExistence type="predicted"/>
<dbReference type="PANTHER" id="PTHR48101">
    <property type="entry name" value="METHYLMALONYL-COA MUTASE, MITOCHONDRIAL-RELATED"/>
    <property type="match status" value="1"/>
</dbReference>
<keyword evidence="4" id="KW-0413">Isomerase</keyword>
<evidence type="ECO:0000313" key="8">
    <source>
        <dbReference type="Proteomes" id="UP000050794"/>
    </source>
</evidence>
<evidence type="ECO:0000259" key="6">
    <source>
        <dbReference type="PROSITE" id="PS51332"/>
    </source>
</evidence>
<dbReference type="GO" id="GO:0046872">
    <property type="term" value="F:metal ion binding"/>
    <property type="evidence" value="ECO:0007669"/>
    <property type="project" value="UniProtKB-KW"/>
</dbReference>
<dbReference type="SUPFAM" id="SSF52242">
    <property type="entry name" value="Cobalamin (vitamin B12)-binding domain"/>
    <property type="match status" value="1"/>
</dbReference>
<evidence type="ECO:0000256" key="1">
    <source>
        <dbReference type="ARBA" id="ARBA00001922"/>
    </source>
</evidence>
<dbReference type="GO" id="GO:0016853">
    <property type="term" value="F:isomerase activity"/>
    <property type="evidence" value="ECO:0007669"/>
    <property type="project" value="UniProtKB-KW"/>
</dbReference>
<keyword evidence="3" id="KW-0479">Metal-binding</keyword>
<comment type="cofactor">
    <cofactor evidence="1">
        <name>adenosylcob(III)alamin</name>
        <dbReference type="ChEBI" id="CHEBI:18408"/>
    </cofactor>
</comment>
<reference evidence="9" key="1">
    <citation type="submission" date="2016-06" db="UniProtKB">
        <authorList>
            <consortium name="WormBaseParasite"/>
        </authorList>
    </citation>
    <scope>IDENTIFICATION</scope>
</reference>
<evidence type="ECO:0000256" key="3">
    <source>
        <dbReference type="ARBA" id="ARBA00022723"/>
    </source>
</evidence>
<evidence type="ECO:0000313" key="7">
    <source>
        <dbReference type="EMBL" id="VDM48035.1"/>
    </source>
</evidence>
<dbReference type="InterPro" id="IPR006158">
    <property type="entry name" value="Cobalamin-bd"/>
</dbReference>
<sequence length="199" mass="21966">MLRTFLCTHNYKLATTFVATAGTRLTSKNFLSTSLPHNETVYNVLNRVKLFAQREGRQPRVMVSRIDKNGLNVNPMGHAIRFADLGFDVDLCPDHLSAEETAQQSVNADVHVVVACNLATEYLVIIPALRKELNRLGRSDILVVANGMIPNEDHDALYEAGISAIFCHESDIPNCALQALDELESMLPKDDDDSTACPV</sequence>
<dbReference type="Gene3D" id="3.40.50.280">
    <property type="entry name" value="Cobalamin-binding domain"/>
    <property type="match status" value="1"/>
</dbReference>
<evidence type="ECO:0000256" key="5">
    <source>
        <dbReference type="ARBA" id="ARBA00023285"/>
    </source>
</evidence>
<dbReference type="PROSITE" id="PS51332">
    <property type="entry name" value="B12_BINDING"/>
    <property type="match status" value="1"/>
</dbReference>
<evidence type="ECO:0000256" key="2">
    <source>
        <dbReference type="ARBA" id="ARBA00022628"/>
    </source>
</evidence>
<dbReference type="AlphaFoldDB" id="A0A183V7J4"/>
<dbReference type="InterPro" id="IPR036724">
    <property type="entry name" value="Cobalamin-bd_sf"/>
</dbReference>
<protein>
    <submittedName>
        <fullName evidence="9">Putative methylmalonyl-CoA mutase, mitochondrial</fullName>
    </submittedName>
</protein>
<dbReference type="InterPro" id="IPR006159">
    <property type="entry name" value="Acid_CoA_mut_C"/>
</dbReference>
<dbReference type="NCBIfam" id="TIGR00640">
    <property type="entry name" value="acid_CoA_mut_C"/>
    <property type="match status" value="1"/>
</dbReference>
<gene>
    <name evidence="7" type="ORF">TCNE_LOCUS16714</name>
</gene>
<dbReference type="Proteomes" id="UP000050794">
    <property type="component" value="Unassembled WGS sequence"/>
</dbReference>
<dbReference type="PANTHER" id="PTHR48101:SF1">
    <property type="entry name" value="METHYLMALONYL-COA MUTASE, LARGE SUBUNIT"/>
    <property type="match status" value="1"/>
</dbReference>
<dbReference type="WBParaSite" id="TCNE_0001671501-mRNA-1">
    <property type="protein sequence ID" value="TCNE_0001671501-mRNA-1"/>
    <property type="gene ID" value="TCNE_0001671501"/>
</dbReference>
<accession>A0A183V7J4</accession>
<dbReference type="GO" id="GO:0031419">
    <property type="term" value="F:cobalamin binding"/>
    <property type="evidence" value="ECO:0007669"/>
    <property type="project" value="UniProtKB-KW"/>
</dbReference>
<dbReference type="EMBL" id="UYWY01023831">
    <property type="protein sequence ID" value="VDM48035.1"/>
    <property type="molecule type" value="Genomic_DNA"/>
</dbReference>
<keyword evidence="5" id="KW-0170">Cobalt</keyword>
<evidence type="ECO:0000313" key="9">
    <source>
        <dbReference type="WBParaSite" id="TCNE_0001671501-mRNA-1"/>
    </source>
</evidence>
<name>A0A183V7J4_TOXCA</name>
<reference evidence="7 8" key="2">
    <citation type="submission" date="2018-11" db="EMBL/GenBank/DDBJ databases">
        <authorList>
            <consortium name="Pathogen Informatics"/>
        </authorList>
    </citation>
    <scope>NUCLEOTIDE SEQUENCE [LARGE SCALE GENOMIC DNA]</scope>
</reference>
<keyword evidence="2" id="KW-0846">Cobalamin</keyword>
<keyword evidence="8" id="KW-1185">Reference proteome</keyword>
<evidence type="ECO:0000256" key="4">
    <source>
        <dbReference type="ARBA" id="ARBA00023235"/>
    </source>
</evidence>
<organism evidence="8 9">
    <name type="scientific">Toxocara canis</name>
    <name type="common">Canine roundworm</name>
    <dbReference type="NCBI Taxonomy" id="6265"/>
    <lineage>
        <taxon>Eukaryota</taxon>
        <taxon>Metazoa</taxon>
        <taxon>Ecdysozoa</taxon>
        <taxon>Nematoda</taxon>
        <taxon>Chromadorea</taxon>
        <taxon>Rhabditida</taxon>
        <taxon>Spirurina</taxon>
        <taxon>Ascaridomorpha</taxon>
        <taxon>Ascaridoidea</taxon>
        <taxon>Toxocaridae</taxon>
        <taxon>Toxocara</taxon>
    </lineage>
</organism>
<feature type="domain" description="B12-binding" evidence="6">
    <location>
        <begin position="58"/>
        <end position="190"/>
    </location>
</feature>